<evidence type="ECO:0000256" key="8">
    <source>
        <dbReference type="ARBA" id="ARBA00047334"/>
    </source>
</evidence>
<dbReference type="InterPro" id="IPR034291">
    <property type="entry name" value="TMP_synthase"/>
</dbReference>
<name>A0A3B1CEZ0_9ZZZZ</name>
<dbReference type="GO" id="GO:0005737">
    <property type="term" value="C:cytoplasm"/>
    <property type="evidence" value="ECO:0007669"/>
    <property type="project" value="TreeGrafter"/>
</dbReference>
<dbReference type="GO" id="GO:0046872">
    <property type="term" value="F:metal ion binding"/>
    <property type="evidence" value="ECO:0007669"/>
    <property type="project" value="UniProtKB-KW"/>
</dbReference>
<dbReference type="EC" id="2.5.1.3" evidence="3"/>
<evidence type="ECO:0000256" key="9">
    <source>
        <dbReference type="ARBA" id="ARBA00047851"/>
    </source>
</evidence>
<feature type="domain" description="Thiamine phosphate synthase/TenI" evidence="11">
    <location>
        <begin position="9"/>
        <end position="189"/>
    </location>
</feature>
<evidence type="ECO:0000256" key="6">
    <source>
        <dbReference type="ARBA" id="ARBA00022842"/>
    </source>
</evidence>
<dbReference type="UniPathway" id="UPA00060">
    <property type="reaction ID" value="UER00141"/>
</dbReference>
<reference evidence="12" key="1">
    <citation type="submission" date="2018-06" db="EMBL/GenBank/DDBJ databases">
        <authorList>
            <person name="Zhirakovskaya E."/>
        </authorList>
    </citation>
    <scope>NUCLEOTIDE SEQUENCE</scope>
</reference>
<keyword evidence="7" id="KW-0784">Thiamine biosynthesis</keyword>
<dbReference type="Gene3D" id="3.20.20.70">
    <property type="entry name" value="Aldolase class I"/>
    <property type="match status" value="1"/>
</dbReference>
<evidence type="ECO:0000256" key="4">
    <source>
        <dbReference type="ARBA" id="ARBA00022679"/>
    </source>
</evidence>
<dbReference type="InterPro" id="IPR036206">
    <property type="entry name" value="ThiamineP_synth_sf"/>
</dbReference>
<comment type="catalytic activity">
    <reaction evidence="8">
        <text>4-methyl-5-(2-phosphooxyethyl)-thiazole + 4-amino-2-methyl-5-(diphosphooxymethyl)pyrimidine + H(+) = thiamine phosphate + diphosphate</text>
        <dbReference type="Rhea" id="RHEA:22328"/>
        <dbReference type="ChEBI" id="CHEBI:15378"/>
        <dbReference type="ChEBI" id="CHEBI:33019"/>
        <dbReference type="ChEBI" id="CHEBI:37575"/>
        <dbReference type="ChEBI" id="CHEBI:57841"/>
        <dbReference type="ChEBI" id="CHEBI:58296"/>
        <dbReference type="EC" id="2.5.1.3"/>
    </reaction>
</comment>
<keyword evidence="5" id="KW-0479">Metal-binding</keyword>
<dbReference type="InterPro" id="IPR022998">
    <property type="entry name" value="ThiamineP_synth_TenI"/>
</dbReference>
<evidence type="ECO:0000256" key="1">
    <source>
        <dbReference type="ARBA" id="ARBA00001946"/>
    </source>
</evidence>
<dbReference type="Pfam" id="PF02581">
    <property type="entry name" value="TMP-TENI"/>
    <property type="match status" value="1"/>
</dbReference>
<gene>
    <name evidence="12" type="ORF">MNBD_NITROSPINAE04-387</name>
</gene>
<dbReference type="SUPFAM" id="SSF51391">
    <property type="entry name" value="Thiamin phosphate synthase"/>
    <property type="match status" value="1"/>
</dbReference>
<evidence type="ECO:0000256" key="2">
    <source>
        <dbReference type="ARBA" id="ARBA00005165"/>
    </source>
</evidence>
<dbReference type="HAMAP" id="MF_00097">
    <property type="entry name" value="TMP_synthase"/>
    <property type="match status" value="1"/>
</dbReference>
<accession>A0A3B1CEZ0</accession>
<protein>
    <recommendedName>
        <fullName evidence="3">thiamine phosphate synthase</fullName>
        <ecNumber evidence="3">2.5.1.3</ecNumber>
    </recommendedName>
</protein>
<evidence type="ECO:0000256" key="5">
    <source>
        <dbReference type="ARBA" id="ARBA00022723"/>
    </source>
</evidence>
<comment type="catalytic activity">
    <reaction evidence="9">
        <text>2-(2-carboxy-4-methylthiazol-5-yl)ethyl phosphate + 4-amino-2-methyl-5-(diphosphooxymethyl)pyrimidine + 2 H(+) = thiamine phosphate + CO2 + diphosphate</text>
        <dbReference type="Rhea" id="RHEA:47848"/>
        <dbReference type="ChEBI" id="CHEBI:15378"/>
        <dbReference type="ChEBI" id="CHEBI:16526"/>
        <dbReference type="ChEBI" id="CHEBI:33019"/>
        <dbReference type="ChEBI" id="CHEBI:37575"/>
        <dbReference type="ChEBI" id="CHEBI:57841"/>
        <dbReference type="ChEBI" id="CHEBI:62890"/>
        <dbReference type="EC" id="2.5.1.3"/>
    </reaction>
</comment>
<dbReference type="GO" id="GO:0004789">
    <property type="term" value="F:thiamine-phosphate diphosphorylase activity"/>
    <property type="evidence" value="ECO:0007669"/>
    <property type="project" value="UniProtKB-EC"/>
</dbReference>
<dbReference type="GO" id="GO:0009228">
    <property type="term" value="P:thiamine biosynthetic process"/>
    <property type="evidence" value="ECO:0007669"/>
    <property type="project" value="UniProtKB-KW"/>
</dbReference>
<keyword evidence="4 12" id="KW-0808">Transferase</keyword>
<evidence type="ECO:0000259" key="11">
    <source>
        <dbReference type="Pfam" id="PF02581"/>
    </source>
</evidence>
<evidence type="ECO:0000256" key="10">
    <source>
        <dbReference type="ARBA" id="ARBA00047883"/>
    </source>
</evidence>
<comment type="pathway">
    <text evidence="2">Cofactor biosynthesis; thiamine diphosphate biosynthesis; thiamine phosphate from 4-amino-2-methyl-5-diphosphomethylpyrimidine and 4-methyl-5-(2-phosphoethyl)-thiazole: step 1/1.</text>
</comment>
<dbReference type="PANTHER" id="PTHR20857:SF15">
    <property type="entry name" value="THIAMINE-PHOSPHATE SYNTHASE"/>
    <property type="match status" value="1"/>
</dbReference>
<evidence type="ECO:0000256" key="7">
    <source>
        <dbReference type="ARBA" id="ARBA00022977"/>
    </source>
</evidence>
<sequence length="214" mass="22790">MPYFENAGLYPVTGRALFGSHSDAKVIAKLAEGGAGIVQLREKNLSDKDFFELALLYRRETKKHGMILIINDRPDIARLVGADGVHLGLDDLPIGGAREIVGPEAIIGASCHSVEQALNAQRKGASYVNIGPLFPTPTKPDAVTIGLEPARQAVNKLKIPVTVMGGIAEENIDEVLLTGVRHIGVITAIFGAEDIAVAVKRLTKKILAQVKTNG</sequence>
<dbReference type="AlphaFoldDB" id="A0A3B1CEZ0"/>
<comment type="cofactor">
    <cofactor evidence="1">
        <name>Mg(2+)</name>
        <dbReference type="ChEBI" id="CHEBI:18420"/>
    </cofactor>
</comment>
<organism evidence="12">
    <name type="scientific">hydrothermal vent metagenome</name>
    <dbReference type="NCBI Taxonomy" id="652676"/>
    <lineage>
        <taxon>unclassified sequences</taxon>
        <taxon>metagenomes</taxon>
        <taxon>ecological metagenomes</taxon>
    </lineage>
</organism>
<dbReference type="PANTHER" id="PTHR20857">
    <property type="entry name" value="THIAMINE-PHOSPHATE PYROPHOSPHORYLASE"/>
    <property type="match status" value="1"/>
</dbReference>
<dbReference type="EMBL" id="UOGA01000291">
    <property type="protein sequence ID" value="VAX25131.1"/>
    <property type="molecule type" value="Genomic_DNA"/>
</dbReference>
<dbReference type="GO" id="GO:0009229">
    <property type="term" value="P:thiamine diphosphate biosynthetic process"/>
    <property type="evidence" value="ECO:0007669"/>
    <property type="project" value="UniProtKB-UniPathway"/>
</dbReference>
<dbReference type="CDD" id="cd00564">
    <property type="entry name" value="TMP_TenI"/>
    <property type="match status" value="1"/>
</dbReference>
<evidence type="ECO:0000313" key="12">
    <source>
        <dbReference type="EMBL" id="VAX25131.1"/>
    </source>
</evidence>
<dbReference type="NCBIfam" id="TIGR00693">
    <property type="entry name" value="thiE"/>
    <property type="match status" value="1"/>
</dbReference>
<comment type="catalytic activity">
    <reaction evidence="10">
        <text>2-[(2R,5Z)-2-carboxy-4-methylthiazol-5(2H)-ylidene]ethyl phosphate + 4-amino-2-methyl-5-(diphosphooxymethyl)pyrimidine + 2 H(+) = thiamine phosphate + CO2 + diphosphate</text>
        <dbReference type="Rhea" id="RHEA:47844"/>
        <dbReference type="ChEBI" id="CHEBI:15378"/>
        <dbReference type="ChEBI" id="CHEBI:16526"/>
        <dbReference type="ChEBI" id="CHEBI:33019"/>
        <dbReference type="ChEBI" id="CHEBI:37575"/>
        <dbReference type="ChEBI" id="CHEBI:57841"/>
        <dbReference type="ChEBI" id="CHEBI:62899"/>
        <dbReference type="EC" id="2.5.1.3"/>
    </reaction>
</comment>
<evidence type="ECO:0000256" key="3">
    <source>
        <dbReference type="ARBA" id="ARBA00012830"/>
    </source>
</evidence>
<proteinExistence type="inferred from homology"/>
<dbReference type="InterPro" id="IPR013785">
    <property type="entry name" value="Aldolase_TIM"/>
</dbReference>
<keyword evidence="6" id="KW-0460">Magnesium</keyword>